<feature type="compositionally biased region" description="Low complexity" evidence="9">
    <location>
        <begin position="254"/>
        <end position="264"/>
    </location>
</feature>
<comment type="subunit">
    <text evidence="8">Part of the 50S ribosomal subunit. Forms a cluster with proteins L14 and L19.</text>
</comment>
<dbReference type="PANTHER" id="PTHR11229:SF16">
    <property type="entry name" value="LARGE RIBOSOMAL SUBUNIT PROTEIN UL3C"/>
    <property type="match status" value="1"/>
</dbReference>
<accession>A0A934MEG2</accession>
<evidence type="ECO:0000256" key="1">
    <source>
        <dbReference type="ARBA" id="ARBA00006540"/>
    </source>
</evidence>
<feature type="compositionally biased region" description="Acidic residues" evidence="9">
    <location>
        <begin position="269"/>
        <end position="282"/>
    </location>
</feature>
<dbReference type="HAMAP" id="MF_01325_B">
    <property type="entry name" value="Ribosomal_uL3_B"/>
    <property type="match status" value="1"/>
</dbReference>
<dbReference type="Gene3D" id="2.40.30.10">
    <property type="entry name" value="Translation factors"/>
    <property type="match status" value="1"/>
</dbReference>
<feature type="compositionally biased region" description="Basic and acidic residues" evidence="9">
    <location>
        <begin position="283"/>
        <end position="293"/>
    </location>
</feature>
<name>A0A934MEG2_9RHOB</name>
<dbReference type="GO" id="GO:0022625">
    <property type="term" value="C:cytosolic large ribosomal subunit"/>
    <property type="evidence" value="ECO:0007669"/>
    <property type="project" value="TreeGrafter"/>
</dbReference>
<evidence type="ECO:0000256" key="5">
    <source>
        <dbReference type="ARBA" id="ARBA00022980"/>
    </source>
</evidence>
<dbReference type="FunFam" id="2.40.30.10:FF:000004">
    <property type="entry name" value="50S ribosomal protein L3"/>
    <property type="match status" value="1"/>
</dbReference>
<keyword evidence="2 8" id="KW-0488">Methylation</keyword>
<keyword evidence="5 8" id="KW-0689">Ribosomal protein</keyword>
<comment type="PTM">
    <text evidence="8">Methylated by PrmB.</text>
</comment>
<dbReference type="Pfam" id="PF00297">
    <property type="entry name" value="Ribosomal_L3"/>
    <property type="match status" value="1"/>
</dbReference>
<feature type="modified residue" description="N5-methylglutamine" evidence="8">
    <location>
        <position position="152"/>
    </location>
</feature>
<protein>
    <recommendedName>
        <fullName evidence="7 8">Large ribosomal subunit protein uL3</fullName>
    </recommendedName>
</protein>
<keyword evidence="6 8" id="KW-0687">Ribonucleoprotein</keyword>
<dbReference type="Gene3D" id="3.30.160.810">
    <property type="match status" value="1"/>
</dbReference>
<feature type="region of interest" description="Disordered" evidence="9">
    <location>
        <begin position="246"/>
        <end position="293"/>
    </location>
</feature>
<evidence type="ECO:0000256" key="9">
    <source>
        <dbReference type="SAM" id="MobiDB-lite"/>
    </source>
</evidence>
<dbReference type="GO" id="GO:0003735">
    <property type="term" value="F:structural constituent of ribosome"/>
    <property type="evidence" value="ECO:0007669"/>
    <property type="project" value="UniProtKB-UniRule"/>
</dbReference>
<comment type="caution">
    <text evidence="10">The sequence shown here is derived from an EMBL/GenBank/DDBJ whole genome shotgun (WGS) entry which is preliminary data.</text>
</comment>
<keyword evidence="11" id="KW-1185">Reference proteome</keyword>
<evidence type="ECO:0000256" key="6">
    <source>
        <dbReference type="ARBA" id="ARBA00023274"/>
    </source>
</evidence>
<evidence type="ECO:0000313" key="11">
    <source>
        <dbReference type="Proteomes" id="UP000642488"/>
    </source>
</evidence>
<comment type="similarity">
    <text evidence="1 8">Belongs to the universal ribosomal protein uL3 family.</text>
</comment>
<dbReference type="SUPFAM" id="SSF50447">
    <property type="entry name" value="Translation proteins"/>
    <property type="match status" value="1"/>
</dbReference>
<organism evidence="10 11">
    <name type="scientific">Palleronia pontilimi</name>
    <dbReference type="NCBI Taxonomy" id="1964209"/>
    <lineage>
        <taxon>Bacteria</taxon>
        <taxon>Pseudomonadati</taxon>
        <taxon>Pseudomonadota</taxon>
        <taxon>Alphaproteobacteria</taxon>
        <taxon>Rhodobacterales</taxon>
        <taxon>Roseobacteraceae</taxon>
        <taxon>Palleronia</taxon>
    </lineage>
</organism>
<evidence type="ECO:0000256" key="4">
    <source>
        <dbReference type="ARBA" id="ARBA00022884"/>
    </source>
</evidence>
<gene>
    <name evidence="8 10" type="primary">rplC</name>
    <name evidence="10" type="ORF">ILP92_17350</name>
</gene>
<dbReference type="InterPro" id="IPR009000">
    <property type="entry name" value="Transl_B-barrel_sf"/>
</dbReference>
<keyword evidence="4 8" id="KW-0694">RNA-binding</keyword>
<evidence type="ECO:0000256" key="7">
    <source>
        <dbReference type="ARBA" id="ARBA00035243"/>
    </source>
</evidence>
<dbReference type="Proteomes" id="UP000642488">
    <property type="component" value="Unassembled WGS sequence"/>
</dbReference>
<evidence type="ECO:0000256" key="3">
    <source>
        <dbReference type="ARBA" id="ARBA00022730"/>
    </source>
</evidence>
<dbReference type="AlphaFoldDB" id="A0A934MEG2"/>
<sequence>MLRSGVIAKKMGMTRIFQEDGRQVPVTVLQLDKLQVVAQRTPDEHGYAAVQLGAGTAKAKNTSKAMRGHFAVAKVEPKRKIAEFRVAPENMIDVGEEIIASHYFEGQYVDVSGTSIGKGFAGAMKRHNFAGLRASHGVSISHRSHGSTGQCQDPGKVFKGKKMAGHMGAARVTTQNLQVIKTDSARGLIMVKGAVPGSKGGWVTIKDAVKKATPENVIYPAALKSAAEEAERLAQAAAEEAAAAEAAEAERLAQEAAEQQAAALKEAEAQIDAEGSDTDNSDATEKKEGDDEN</sequence>
<dbReference type="RefSeq" id="WP_198917675.1">
    <property type="nucleotide sequence ID" value="NZ_JAEKPD010000027.1"/>
</dbReference>
<dbReference type="FunFam" id="3.30.160.810:FF:000001">
    <property type="entry name" value="50S ribosomal protein L3"/>
    <property type="match status" value="1"/>
</dbReference>
<dbReference type="InterPro" id="IPR000597">
    <property type="entry name" value="Ribosomal_uL3"/>
</dbReference>
<dbReference type="GO" id="GO:0006412">
    <property type="term" value="P:translation"/>
    <property type="evidence" value="ECO:0007669"/>
    <property type="project" value="UniProtKB-UniRule"/>
</dbReference>
<proteinExistence type="inferred from homology"/>
<evidence type="ECO:0000313" key="10">
    <source>
        <dbReference type="EMBL" id="MBJ3764505.1"/>
    </source>
</evidence>
<reference evidence="10" key="1">
    <citation type="submission" date="2020-12" db="EMBL/GenBank/DDBJ databases">
        <title>Bacterial taxonomy.</title>
        <authorList>
            <person name="Pan X."/>
        </authorList>
    </citation>
    <scope>NUCLEOTIDE SEQUENCE</scope>
    <source>
        <strain evidence="10">KCTC 52957</strain>
    </source>
</reference>
<keyword evidence="3 8" id="KW-0699">rRNA-binding</keyword>
<dbReference type="PANTHER" id="PTHR11229">
    <property type="entry name" value="50S RIBOSOMAL PROTEIN L3"/>
    <property type="match status" value="1"/>
</dbReference>
<evidence type="ECO:0000256" key="2">
    <source>
        <dbReference type="ARBA" id="ARBA00022481"/>
    </source>
</evidence>
<dbReference type="NCBIfam" id="TIGR03625">
    <property type="entry name" value="L3_bact"/>
    <property type="match status" value="1"/>
</dbReference>
<dbReference type="GO" id="GO:0019843">
    <property type="term" value="F:rRNA binding"/>
    <property type="evidence" value="ECO:0007669"/>
    <property type="project" value="UniProtKB-UniRule"/>
</dbReference>
<comment type="function">
    <text evidence="8">One of the primary rRNA binding proteins, it binds directly near the 3'-end of the 23S rRNA, where it nucleates assembly of the 50S subunit.</text>
</comment>
<evidence type="ECO:0000256" key="8">
    <source>
        <dbReference type="HAMAP-Rule" id="MF_01325"/>
    </source>
</evidence>
<dbReference type="InterPro" id="IPR019927">
    <property type="entry name" value="Ribosomal_uL3_bac/org-type"/>
</dbReference>
<dbReference type="EMBL" id="JAEKPD010000027">
    <property type="protein sequence ID" value="MBJ3764505.1"/>
    <property type="molecule type" value="Genomic_DNA"/>
</dbReference>